<dbReference type="EMBL" id="CP006643">
    <property type="protein sequence ID" value="AGX06382.1"/>
    <property type="molecule type" value="Genomic_DNA"/>
</dbReference>
<protein>
    <submittedName>
        <fullName evidence="2">Uncharacterized protein</fullName>
    </submittedName>
</protein>
<dbReference type="OrthoDB" id="2889917at2"/>
<accession>U5LIC8</accession>
<dbReference type="RefSeq" id="WP_009792842.1">
    <property type="nucleotide sequence ID" value="NC_022524.1"/>
</dbReference>
<evidence type="ECO:0000256" key="1">
    <source>
        <dbReference type="SAM" id="Phobius"/>
    </source>
</evidence>
<evidence type="ECO:0000313" key="3">
    <source>
        <dbReference type="Proteomes" id="UP000017805"/>
    </source>
</evidence>
<organism evidence="2 3">
    <name type="scientific">Bacillus infantis NRRL B-14911</name>
    <dbReference type="NCBI Taxonomy" id="1367477"/>
    <lineage>
        <taxon>Bacteria</taxon>
        <taxon>Bacillati</taxon>
        <taxon>Bacillota</taxon>
        <taxon>Bacilli</taxon>
        <taxon>Bacillales</taxon>
        <taxon>Bacillaceae</taxon>
        <taxon>Bacillus</taxon>
    </lineage>
</organism>
<keyword evidence="1" id="KW-0812">Transmembrane</keyword>
<keyword evidence="1" id="KW-1133">Transmembrane helix</keyword>
<name>U5LIC8_9BACI</name>
<dbReference type="AlphaFoldDB" id="U5LIC8"/>
<proteinExistence type="predicted"/>
<dbReference type="HOGENOM" id="CLU_2271758_0_0_9"/>
<gene>
    <name evidence="2" type="ORF">N288_22715</name>
</gene>
<reference evidence="2 3" key="1">
    <citation type="submission" date="2013-07" db="EMBL/GenBank/DDBJ databases">
        <title>Complete genome sequence of Bacillus infantis NRRL B-14911 that has potential to induce cardiac disease by antigenic mimicry.</title>
        <authorList>
            <person name="Massilamany C."/>
            <person name="Smith T.P.L."/>
            <person name="Loy J.D."/>
            <person name="Barletta R."/>
            <person name="Reddy J."/>
        </authorList>
    </citation>
    <scope>NUCLEOTIDE SEQUENCE [LARGE SCALE GENOMIC DNA]</scope>
    <source>
        <strain evidence="2 3">NRRL B-14911</strain>
    </source>
</reference>
<feature type="transmembrane region" description="Helical" evidence="1">
    <location>
        <begin position="45"/>
        <end position="66"/>
    </location>
</feature>
<dbReference type="Proteomes" id="UP000017805">
    <property type="component" value="Chromosome"/>
</dbReference>
<dbReference type="KEGG" id="bif:N288_22715"/>
<feature type="transmembrane region" description="Helical" evidence="1">
    <location>
        <begin position="12"/>
        <end position="33"/>
    </location>
</feature>
<sequence>MKGDQIREKGKTRFVLQFSLGISIPLLIDYYIIKFLLHSFEMDFVFAEGLIAWIICLLVGGIRQVCLGEFGEGQRIIGPIPCQGLFQRMIKSLMSSTYQLLL</sequence>
<keyword evidence="1" id="KW-0472">Membrane</keyword>
<keyword evidence="3" id="KW-1185">Reference proteome</keyword>
<evidence type="ECO:0000313" key="2">
    <source>
        <dbReference type="EMBL" id="AGX06382.1"/>
    </source>
</evidence>